<evidence type="ECO:0000259" key="9">
    <source>
        <dbReference type="PROSITE" id="PS50850"/>
    </source>
</evidence>
<evidence type="ECO:0000256" key="6">
    <source>
        <dbReference type="ARBA" id="ARBA00022989"/>
    </source>
</evidence>
<evidence type="ECO:0000313" key="11">
    <source>
        <dbReference type="Proteomes" id="UP000034883"/>
    </source>
</evidence>
<feature type="transmembrane region" description="Helical" evidence="8">
    <location>
        <begin position="5"/>
        <end position="25"/>
    </location>
</feature>
<comment type="function">
    <text evidence="1">Resistance to tetracycline by an active tetracycline efflux. This is an energy-dependent process that decreases the accumulation of the antibiotic in whole cells. This protein functions as a metal-tetracycline/H(+) antiporter.</text>
</comment>
<feature type="domain" description="Major facilitator superfamily (MFS) profile" evidence="9">
    <location>
        <begin position="1"/>
        <end position="384"/>
    </location>
</feature>
<feature type="transmembrane region" description="Helical" evidence="8">
    <location>
        <begin position="127"/>
        <end position="149"/>
    </location>
</feature>
<evidence type="ECO:0000256" key="2">
    <source>
        <dbReference type="ARBA" id="ARBA00004141"/>
    </source>
</evidence>
<feature type="transmembrane region" description="Helical" evidence="8">
    <location>
        <begin position="37"/>
        <end position="55"/>
    </location>
</feature>
<feature type="transmembrane region" description="Helical" evidence="8">
    <location>
        <begin position="272"/>
        <end position="305"/>
    </location>
</feature>
<keyword evidence="5 8" id="KW-0812">Transmembrane</keyword>
<organism evidence="10 11">
    <name type="scientific">Sandaracinus amylolyticus</name>
    <dbReference type="NCBI Taxonomy" id="927083"/>
    <lineage>
        <taxon>Bacteria</taxon>
        <taxon>Pseudomonadati</taxon>
        <taxon>Myxococcota</taxon>
        <taxon>Polyangia</taxon>
        <taxon>Polyangiales</taxon>
        <taxon>Sandaracinaceae</taxon>
        <taxon>Sandaracinus</taxon>
    </lineage>
</organism>
<evidence type="ECO:0000256" key="3">
    <source>
        <dbReference type="ARBA" id="ARBA00007520"/>
    </source>
</evidence>
<dbReference type="PROSITE" id="PS50850">
    <property type="entry name" value="MFS"/>
    <property type="match status" value="1"/>
</dbReference>
<dbReference type="Gene3D" id="1.20.1250.20">
    <property type="entry name" value="MFS general substrate transporter like domains"/>
    <property type="match status" value="1"/>
</dbReference>
<accession>A0A0F6SE36</accession>
<protein>
    <submittedName>
        <fullName evidence="10">Major facilitator superfamily MFS_1</fullName>
    </submittedName>
</protein>
<dbReference type="CDD" id="cd17330">
    <property type="entry name" value="MFS_SLC46_TetA_like"/>
    <property type="match status" value="1"/>
</dbReference>
<dbReference type="PANTHER" id="PTHR23504">
    <property type="entry name" value="MAJOR FACILITATOR SUPERFAMILY DOMAIN-CONTAINING PROTEIN 10"/>
    <property type="match status" value="1"/>
</dbReference>
<dbReference type="Proteomes" id="UP000034883">
    <property type="component" value="Chromosome"/>
</dbReference>
<dbReference type="InterPro" id="IPR020846">
    <property type="entry name" value="MFS_dom"/>
</dbReference>
<dbReference type="GO" id="GO:0022857">
    <property type="term" value="F:transmembrane transporter activity"/>
    <property type="evidence" value="ECO:0007669"/>
    <property type="project" value="InterPro"/>
</dbReference>
<feature type="transmembrane region" description="Helical" evidence="8">
    <location>
        <begin position="93"/>
        <end position="115"/>
    </location>
</feature>
<feature type="transmembrane region" description="Helical" evidence="8">
    <location>
        <begin position="360"/>
        <end position="379"/>
    </location>
</feature>
<evidence type="ECO:0000256" key="1">
    <source>
        <dbReference type="ARBA" id="ARBA00003279"/>
    </source>
</evidence>
<comment type="similarity">
    <text evidence="3">Belongs to the major facilitator superfamily. TCR/Tet family.</text>
</comment>
<dbReference type="InterPro" id="IPR036259">
    <property type="entry name" value="MFS_trans_sf"/>
</dbReference>
<sequence length="385" mass="38809">MVRLVLLTVFLDMIGFGIVIPLLPLYVRSMGGDAQTVGTLLGAFSLTQLLATPVLGRLSDRVGRRRVIAVSLLGNALSMVVFALAASREMLPLLFASRILAGATAGNLSACQAAVADVTPERDRARAMGVVGAGIGLGMVLGPVLGGVLSEHGAWVPPLVAGALAAVDLALVLVLMPETHVQRDVPASHEGVLARARASVGRPGVPRVLALYFLVFLGMTNVQVALPLLVGARFSWDATDVGHVFALLGLATLVTQLFLIGRLSRALGDALLLALGAALLGGGLATVALGAIPVVLLAGVLAIGLGLGMTNPALGALAARLAPAEARGAVLGLAQSSGGLARTVGPVWSGMLFARLAPSAPFLAGAIAAAVALVLALALRARSGP</sequence>
<name>A0A0F6SE36_9BACT</name>
<dbReference type="InterPro" id="IPR005829">
    <property type="entry name" value="Sugar_transporter_CS"/>
</dbReference>
<keyword evidence="6 8" id="KW-1133">Transmembrane helix</keyword>
<comment type="subcellular location">
    <subcellularLocation>
        <location evidence="2">Membrane</location>
        <topology evidence="2">Multi-pass membrane protein</topology>
    </subcellularLocation>
</comment>
<feature type="transmembrane region" description="Helical" evidence="8">
    <location>
        <begin position="155"/>
        <end position="176"/>
    </location>
</feature>
<dbReference type="KEGG" id="samy:DB32_001658"/>
<keyword evidence="4" id="KW-0813">Transport</keyword>
<dbReference type="SUPFAM" id="SSF103473">
    <property type="entry name" value="MFS general substrate transporter"/>
    <property type="match status" value="1"/>
</dbReference>
<proteinExistence type="inferred from homology"/>
<evidence type="ECO:0000256" key="5">
    <source>
        <dbReference type="ARBA" id="ARBA00022692"/>
    </source>
</evidence>
<dbReference type="AlphaFoldDB" id="A0A0F6SE36"/>
<evidence type="ECO:0000256" key="7">
    <source>
        <dbReference type="ARBA" id="ARBA00023136"/>
    </source>
</evidence>
<keyword evidence="7 8" id="KW-0472">Membrane</keyword>
<dbReference type="EMBL" id="CP011125">
    <property type="protein sequence ID" value="AKF04509.1"/>
    <property type="molecule type" value="Genomic_DNA"/>
</dbReference>
<reference evidence="10 11" key="1">
    <citation type="submission" date="2015-03" db="EMBL/GenBank/DDBJ databases">
        <title>Genome assembly of Sandaracinus amylolyticus DSM 53668.</title>
        <authorList>
            <person name="Sharma G."/>
            <person name="Subramanian S."/>
        </authorList>
    </citation>
    <scope>NUCLEOTIDE SEQUENCE [LARGE SCALE GENOMIC DNA]</scope>
    <source>
        <strain evidence="10 11">DSM 53668</strain>
    </source>
</reference>
<gene>
    <name evidence="10" type="ORF">DB32_001658</name>
</gene>
<dbReference type="STRING" id="927083.DB32_001658"/>
<dbReference type="PRINTS" id="PR01035">
    <property type="entry name" value="TCRTETA"/>
</dbReference>
<dbReference type="PANTHER" id="PTHR23504:SF15">
    <property type="entry name" value="MAJOR FACILITATOR SUPERFAMILY (MFS) PROFILE DOMAIN-CONTAINING PROTEIN"/>
    <property type="match status" value="1"/>
</dbReference>
<feature type="transmembrane region" description="Helical" evidence="8">
    <location>
        <begin position="241"/>
        <end position="260"/>
    </location>
</feature>
<evidence type="ECO:0000256" key="4">
    <source>
        <dbReference type="ARBA" id="ARBA00022448"/>
    </source>
</evidence>
<dbReference type="PROSITE" id="PS00216">
    <property type="entry name" value="SUGAR_TRANSPORT_1"/>
    <property type="match status" value="1"/>
</dbReference>
<dbReference type="Pfam" id="PF07690">
    <property type="entry name" value="MFS_1"/>
    <property type="match status" value="2"/>
</dbReference>
<evidence type="ECO:0000256" key="8">
    <source>
        <dbReference type="SAM" id="Phobius"/>
    </source>
</evidence>
<feature type="transmembrane region" description="Helical" evidence="8">
    <location>
        <begin position="209"/>
        <end position="229"/>
    </location>
</feature>
<dbReference type="InterPro" id="IPR011701">
    <property type="entry name" value="MFS"/>
</dbReference>
<dbReference type="InterPro" id="IPR001958">
    <property type="entry name" value="Tet-R_TetA/multi-R_MdtG-like"/>
</dbReference>
<keyword evidence="11" id="KW-1185">Reference proteome</keyword>
<dbReference type="RefSeq" id="WP_240481180.1">
    <property type="nucleotide sequence ID" value="NZ_CP011125.1"/>
</dbReference>
<dbReference type="GO" id="GO:0016020">
    <property type="term" value="C:membrane"/>
    <property type="evidence" value="ECO:0007669"/>
    <property type="project" value="UniProtKB-SubCell"/>
</dbReference>
<feature type="transmembrane region" description="Helical" evidence="8">
    <location>
        <begin position="67"/>
        <end position="87"/>
    </location>
</feature>
<evidence type="ECO:0000313" key="10">
    <source>
        <dbReference type="EMBL" id="AKF04509.1"/>
    </source>
</evidence>